<comment type="caution">
    <text evidence="1">The sequence shown here is derived from an EMBL/GenBank/DDBJ whole genome shotgun (WGS) entry which is preliminary data.</text>
</comment>
<accession>A0A919TPP9</accession>
<protein>
    <submittedName>
        <fullName evidence="1">Uncharacterized protein</fullName>
    </submittedName>
</protein>
<organism evidence="1 2">
    <name type="scientific">Actinoplanes siamensis</name>
    <dbReference type="NCBI Taxonomy" id="1223317"/>
    <lineage>
        <taxon>Bacteria</taxon>
        <taxon>Bacillati</taxon>
        <taxon>Actinomycetota</taxon>
        <taxon>Actinomycetes</taxon>
        <taxon>Micromonosporales</taxon>
        <taxon>Micromonosporaceae</taxon>
        <taxon>Actinoplanes</taxon>
    </lineage>
</organism>
<dbReference type="EMBL" id="BOMW01000082">
    <property type="protein sequence ID" value="GIF09353.1"/>
    <property type="molecule type" value="Genomic_DNA"/>
</dbReference>
<name>A0A919TPP9_9ACTN</name>
<proteinExistence type="predicted"/>
<keyword evidence="2" id="KW-1185">Reference proteome</keyword>
<evidence type="ECO:0000313" key="2">
    <source>
        <dbReference type="Proteomes" id="UP000629619"/>
    </source>
</evidence>
<dbReference type="Proteomes" id="UP000629619">
    <property type="component" value="Unassembled WGS sequence"/>
</dbReference>
<gene>
    <name evidence="1" type="ORF">Asi03nite_68910</name>
</gene>
<evidence type="ECO:0000313" key="1">
    <source>
        <dbReference type="EMBL" id="GIF09353.1"/>
    </source>
</evidence>
<dbReference type="AlphaFoldDB" id="A0A919TPP9"/>
<sequence>MAAVDLDAVVSVLPASASWEFGGHPYGLEPLALPPKWLPRTPPADAELINAVHQRLAAGVETTGLTPVGDVEIDRVFWFRWITGHQASFLMWQMLSAVLDEITSADVDQEELADQARLLVRGFSLMLLYTSSPPREIYQRVIRLPMARQHPNLSGSWAVDYTSMRQLVRGKIELGTGPAAAALRDECRLYEQVHDGIAFKVLPAGGSLLQEANAGSGPWRMRRRSLTWLYDSIFLTTRMAVSADIVTRQLVRRLHAIVLDLSTGGLLPWYAPSAEDNPPALRSPEVAALAKSAISDLLRIIRLAGSGVPVPAGAR</sequence>
<reference evidence="1" key="1">
    <citation type="submission" date="2021-01" db="EMBL/GenBank/DDBJ databases">
        <title>Whole genome shotgun sequence of Actinoplanes siamensis NBRC 109076.</title>
        <authorList>
            <person name="Komaki H."/>
            <person name="Tamura T."/>
        </authorList>
    </citation>
    <scope>NUCLEOTIDE SEQUENCE</scope>
    <source>
        <strain evidence="1">NBRC 109076</strain>
    </source>
</reference>